<dbReference type="EMBL" id="DSRP01000199">
    <property type="protein sequence ID" value="HGG91874.1"/>
    <property type="molecule type" value="Genomic_DNA"/>
</dbReference>
<feature type="region of interest" description="Disordered" evidence="1">
    <location>
        <begin position="132"/>
        <end position="166"/>
    </location>
</feature>
<feature type="transmembrane region" description="Helical" evidence="2">
    <location>
        <begin position="37"/>
        <end position="55"/>
    </location>
</feature>
<evidence type="ECO:0000256" key="1">
    <source>
        <dbReference type="SAM" id="MobiDB-lite"/>
    </source>
</evidence>
<feature type="transmembrane region" description="Helical" evidence="2">
    <location>
        <begin position="75"/>
        <end position="95"/>
    </location>
</feature>
<sequence>MLHCLVATAFAQAGQTKDLAPGAKDVAVNAVKSGSELWVSPMVGIFILAGSLYLLHAVFFKSEESILKQINWEKYIVVILSAFLFILVTTVYLATINSSNSASSSTLLDLMKMLAGAIVGAAGVVTIPSGGGRTAQPGGAPQAGAIPQAGGAPPTGGVDGGGKKSG</sequence>
<feature type="compositionally biased region" description="Gly residues" evidence="1">
    <location>
        <begin position="153"/>
        <end position="166"/>
    </location>
</feature>
<keyword evidence="2" id="KW-0472">Membrane</keyword>
<dbReference type="AlphaFoldDB" id="A0A7C4AGA2"/>
<proteinExistence type="predicted"/>
<evidence type="ECO:0000313" key="3">
    <source>
        <dbReference type="EMBL" id="HGG91874.1"/>
    </source>
</evidence>
<feature type="compositionally biased region" description="Low complexity" evidence="1">
    <location>
        <begin position="134"/>
        <end position="152"/>
    </location>
</feature>
<gene>
    <name evidence="3" type="ORF">ENR59_02845</name>
</gene>
<feature type="transmembrane region" description="Helical" evidence="2">
    <location>
        <begin position="107"/>
        <end position="127"/>
    </location>
</feature>
<keyword evidence="2" id="KW-0812">Transmembrane</keyword>
<organism evidence="3">
    <name type="scientific">Fundidesulfovibrio putealis</name>
    <dbReference type="NCBI Taxonomy" id="270496"/>
    <lineage>
        <taxon>Bacteria</taxon>
        <taxon>Pseudomonadati</taxon>
        <taxon>Thermodesulfobacteriota</taxon>
        <taxon>Desulfovibrionia</taxon>
        <taxon>Desulfovibrionales</taxon>
        <taxon>Desulfovibrionaceae</taxon>
        <taxon>Fundidesulfovibrio</taxon>
    </lineage>
</organism>
<evidence type="ECO:0000256" key="2">
    <source>
        <dbReference type="SAM" id="Phobius"/>
    </source>
</evidence>
<name>A0A7C4AGA2_9BACT</name>
<accession>A0A7C4AGA2</accession>
<reference evidence="3" key="1">
    <citation type="journal article" date="2020" name="mSystems">
        <title>Genome- and Community-Level Interaction Insights into Carbon Utilization and Element Cycling Functions of Hydrothermarchaeota in Hydrothermal Sediment.</title>
        <authorList>
            <person name="Zhou Z."/>
            <person name="Liu Y."/>
            <person name="Xu W."/>
            <person name="Pan J."/>
            <person name="Luo Z.H."/>
            <person name="Li M."/>
        </authorList>
    </citation>
    <scope>NUCLEOTIDE SEQUENCE [LARGE SCALE GENOMIC DNA]</scope>
    <source>
        <strain evidence="3">SpSt-413</strain>
    </source>
</reference>
<keyword evidence="2" id="KW-1133">Transmembrane helix</keyword>
<protein>
    <submittedName>
        <fullName evidence="3">Uncharacterized protein</fullName>
    </submittedName>
</protein>
<comment type="caution">
    <text evidence="3">The sequence shown here is derived from an EMBL/GenBank/DDBJ whole genome shotgun (WGS) entry which is preliminary data.</text>
</comment>